<dbReference type="AlphaFoldDB" id="A0A1X0SDF0"/>
<protein>
    <submittedName>
        <fullName evidence="2">Uncharacterized protein</fullName>
    </submittedName>
</protein>
<feature type="compositionally biased region" description="Polar residues" evidence="1">
    <location>
        <begin position="34"/>
        <end position="43"/>
    </location>
</feature>
<proteinExistence type="predicted"/>
<accession>A0A1X0SDF0</accession>
<feature type="region of interest" description="Disordered" evidence="1">
    <location>
        <begin position="34"/>
        <end position="58"/>
    </location>
</feature>
<evidence type="ECO:0000256" key="1">
    <source>
        <dbReference type="SAM" id="MobiDB-lite"/>
    </source>
</evidence>
<feature type="compositionally biased region" description="Basic and acidic residues" evidence="1">
    <location>
        <begin position="44"/>
        <end position="58"/>
    </location>
</feature>
<reference evidence="2 3" key="1">
    <citation type="journal article" date="2016" name="Proc. Natl. Acad. Sci. U.S.A.">
        <title>Lipid metabolic changes in an early divergent fungus govern the establishment of a mutualistic symbiosis with endobacteria.</title>
        <authorList>
            <person name="Lastovetsky O.A."/>
            <person name="Gaspar M.L."/>
            <person name="Mondo S.J."/>
            <person name="LaButti K.M."/>
            <person name="Sandor L."/>
            <person name="Grigoriev I.V."/>
            <person name="Henry S.A."/>
            <person name="Pawlowska T.E."/>
        </authorList>
    </citation>
    <scope>NUCLEOTIDE SEQUENCE [LARGE SCALE GENOMIC DNA]</scope>
    <source>
        <strain evidence="2 3">ATCC 11559</strain>
    </source>
</reference>
<organism evidence="2 3">
    <name type="scientific">Rhizopus microsporus</name>
    <dbReference type="NCBI Taxonomy" id="58291"/>
    <lineage>
        <taxon>Eukaryota</taxon>
        <taxon>Fungi</taxon>
        <taxon>Fungi incertae sedis</taxon>
        <taxon>Mucoromycota</taxon>
        <taxon>Mucoromycotina</taxon>
        <taxon>Mucoromycetes</taxon>
        <taxon>Mucorales</taxon>
        <taxon>Mucorineae</taxon>
        <taxon>Rhizopodaceae</taxon>
        <taxon>Rhizopus</taxon>
    </lineage>
</organism>
<evidence type="ECO:0000313" key="3">
    <source>
        <dbReference type="Proteomes" id="UP000242381"/>
    </source>
</evidence>
<name>A0A1X0SDF0_RHIZD</name>
<gene>
    <name evidence="2" type="ORF">BCV71DRAFT_270467</name>
</gene>
<sequence length="58" mass="6684">MQWIPLPKNFTDLSIKKSTANNLLKTKCNPLFKRSSTQSATRNSEAKIKDRMKWNASD</sequence>
<dbReference type="EMBL" id="KV921268">
    <property type="protein sequence ID" value="ORE22310.1"/>
    <property type="molecule type" value="Genomic_DNA"/>
</dbReference>
<evidence type="ECO:0000313" key="2">
    <source>
        <dbReference type="EMBL" id="ORE22310.1"/>
    </source>
</evidence>
<dbReference type="Proteomes" id="UP000242381">
    <property type="component" value="Unassembled WGS sequence"/>
</dbReference>